<feature type="region of interest" description="Disordered" evidence="1">
    <location>
        <begin position="136"/>
        <end position="157"/>
    </location>
</feature>
<feature type="region of interest" description="Disordered" evidence="1">
    <location>
        <begin position="1"/>
        <end position="33"/>
    </location>
</feature>
<feature type="region of interest" description="Disordered" evidence="1">
    <location>
        <begin position="201"/>
        <end position="222"/>
    </location>
</feature>
<protein>
    <submittedName>
        <fullName evidence="2">Uncharacterized protein</fullName>
    </submittedName>
</protein>
<gene>
    <name evidence="2" type="ORF">EYF80_061198</name>
</gene>
<dbReference type="EMBL" id="SRLO01006621">
    <property type="protein sequence ID" value="TNN28654.1"/>
    <property type="molecule type" value="Genomic_DNA"/>
</dbReference>
<feature type="region of interest" description="Disordered" evidence="1">
    <location>
        <begin position="75"/>
        <end position="98"/>
    </location>
</feature>
<keyword evidence="3" id="KW-1185">Reference proteome</keyword>
<comment type="caution">
    <text evidence="2">The sequence shown here is derived from an EMBL/GenBank/DDBJ whole genome shotgun (WGS) entry which is preliminary data.</text>
</comment>
<accession>A0A4Z2EJP6</accession>
<dbReference type="AlphaFoldDB" id="A0A4Z2EJP6"/>
<feature type="compositionally biased region" description="Basic residues" evidence="1">
    <location>
        <begin position="11"/>
        <end position="29"/>
    </location>
</feature>
<proteinExistence type="predicted"/>
<name>A0A4Z2EJP6_9TELE</name>
<evidence type="ECO:0000313" key="2">
    <source>
        <dbReference type="EMBL" id="TNN28654.1"/>
    </source>
</evidence>
<reference evidence="2 3" key="1">
    <citation type="submission" date="2019-03" db="EMBL/GenBank/DDBJ databases">
        <title>First draft genome of Liparis tanakae, snailfish: a comprehensive survey of snailfish specific genes.</title>
        <authorList>
            <person name="Kim W."/>
            <person name="Song I."/>
            <person name="Jeong J.-H."/>
            <person name="Kim D."/>
            <person name="Kim S."/>
            <person name="Ryu S."/>
            <person name="Song J.Y."/>
            <person name="Lee S.K."/>
        </authorList>
    </citation>
    <scope>NUCLEOTIDE SEQUENCE [LARGE SCALE GENOMIC DNA]</scope>
    <source>
        <tissue evidence="2">Muscle</tissue>
    </source>
</reference>
<sequence>MAPSHSPRSAWGRRRDGRRHGAGGRRAARRRESYRDVLGQPLRDVQVVDLHGDLLAVAWLGHSDGRQVLNTTHQVKAAPPGAAGPPRPGPHLGGHAADGRDVVAGADEVPDVLLQLEVREPPIQGLGVLQRNRHGVSAPLSHAPSATPPQPRPPRATPPCGLSILITTSSQQFFGRWTVREKPSPQRELLGGVVLCRPLQRHRLPPGGSTCRTSQNSDDHGV</sequence>
<feature type="compositionally biased region" description="Pro residues" evidence="1">
    <location>
        <begin position="146"/>
        <end position="157"/>
    </location>
</feature>
<organism evidence="2 3">
    <name type="scientific">Liparis tanakae</name>
    <name type="common">Tanaka's snailfish</name>
    <dbReference type="NCBI Taxonomy" id="230148"/>
    <lineage>
        <taxon>Eukaryota</taxon>
        <taxon>Metazoa</taxon>
        <taxon>Chordata</taxon>
        <taxon>Craniata</taxon>
        <taxon>Vertebrata</taxon>
        <taxon>Euteleostomi</taxon>
        <taxon>Actinopterygii</taxon>
        <taxon>Neopterygii</taxon>
        <taxon>Teleostei</taxon>
        <taxon>Neoteleostei</taxon>
        <taxon>Acanthomorphata</taxon>
        <taxon>Eupercaria</taxon>
        <taxon>Perciformes</taxon>
        <taxon>Cottioidei</taxon>
        <taxon>Cottales</taxon>
        <taxon>Liparidae</taxon>
        <taxon>Liparis</taxon>
    </lineage>
</organism>
<evidence type="ECO:0000256" key="1">
    <source>
        <dbReference type="SAM" id="MobiDB-lite"/>
    </source>
</evidence>
<dbReference type="Proteomes" id="UP000314294">
    <property type="component" value="Unassembled WGS sequence"/>
</dbReference>
<evidence type="ECO:0000313" key="3">
    <source>
        <dbReference type="Proteomes" id="UP000314294"/>
    </source>
</evidence>